<feature type="domain" description="AlgX/AlgJ SGNH hydrolase-like" evidence="8">
    <location>
        <begin position="93"/>
        <end position="237"/>
    </location>
</feature>
<keyword evidence="5" id="KW-0574">Periplasm</keyword>
<keyword evidence="7" id="KW-1133">Transmembrane helix</keyword>
<reference evidence="10 12" key="2">
    <citation type="submission" date="2016-08" db="EMBL/GenBank/DDBJ databases">
        <title>Characterization of Isolates of Eisenbergiella tayi Derived from Blood Cultures, Using Whole Genome Sequencing.</title>
        <authorList>
            <person name="Bernier A.-M."/>
            <person name="Burdz T."/>
            <person name="Wiebe D."/>
            <person name="Bernard K."/>
        </authorList>
    </citation>
    <scope>NUCLEOTIDE SEQUENCE [LARGE SCALE GENOMIC DNA]</scope>
    <source>
        <strain evidence="10 12">NML120146</strain>
    </source>
</reference>
<gene>
    <name evidence="9" type="ORF">BEI61_01327</name>
    <name evidence="10" type="ORF">BEI63_06710</name>
</gene>
<dbReference type="GO" id="GO:0042597">
    <property type="term" value="C:periplasmic space"/>
    <property type="evidence" value="ECO:0007669"/>
    <property type="project" value="UniProtKB-SubCell"/>
</dbReference>
<name>A0A1E3A9X7_9FIRM</name>
<evidence type="ECO:0000256" key="1">
    <source>
        <dbReference type="ARBA" id="ARBA00004418"/>
    </source>
</evidence>
<dbReference type="GO" id="GO:0042121">
    <property type="term" value="P:alginic acid biosynthetic process"/>
    <property type="evidence" value="ECO:0007669"/>
    <property type="project" value="UniProtKB-UniPathway"/>
</dbReference>
<sequence>MTKKKAAAWIIVFALLVIGPGIIYHFAEPYINTENTENRQLAEKPVLSRDNLQTFASEYNSYYNDHLAFRSQMIEANSVLSMNVFRDSSSSSVVLGKNNWLFFTDEGSIEDYKGTNLYTREQLELIKDNILSTKAYLEARGIEFILMIPSNKEEIYSDNLPDYIRKRGEQTRAEQVISYLREETGIRIVYPKEELMAYKDQYDLYWHYDTHWNYLGAYIGAKALLQELGIQVPQVEELTITPNDFSGYDLANMMNLRDYYKKNKPAEVSYDVTGYPTNNLAVIQAIDATELIYQSDSPDRRRLFLVRDSFAGGMAPVLASNFAYTYMPHWNGCFEQSMIDEQQPDIFVYEVVERRLDALLSFRLSE</sequence>
<dbReference type="Pfam" id="PF16822">
    <property type="entry name" value="ALGX"/>
    <property type="match status" value="1"/>
</dbReference>
<keyword evidence="7" id="KW-0812">Transmembrane</keyword>
<accession>A0A1E3A9X7</accession>
<dbReference type="EMBL" id="MEHD01000015">
    <property type="protein sequence ID" value="ODR59208.1"/>
    <property type="molecule type" value="Genomic_DNA"/>
</dbReference>
<comment type="pathway">
    <text evidence="2">Glycan biosynthesis; alginate biosynthesis.</text>
</comment>
<comment type="caution">
    <text evidence="9">The sequence shown here is derived from an EMBL/GenBank/DDBJ whole genome shotgun (WGS) entry which is preliminary data.</text>
</comment>
<evidence type="ECO:0000313" key="12">
    <source>
        <dbReference type="Proteomes" id="UP000094869"/>
    </source>
</evidence>
<evidence type="ECO:0000256" key="2">
    <source>
        <dbReference type="ARBA" id="ARBA00005182"/>
    </source>
</evidence>
<dbReference type="InterPro" id="IPR031811">
    <property type="entry name" value="ALGX/ALGJ_SGNH-like"/>
</dbReference>
<dbReference type="UniPathway" id="UPA00286"/>
<evidence type="ECO:0000313" key="9">
    <source>
        <dbReference type="EMBL" id="ODM05439.1"/>
    </source>
</evidence>
<organism evidence="9 11">
    <name type="scientific">Eisenbergiella tayi</name>
    <dbReference type="NCBI Taxonomy" id="1432052"/>
    <lineage>
        <taxon>Bacteria</taxon>
        <taxon>Bacillati</taxon>
        <taxon>Bacillota</taxon>
        <taxon>Clostridia</taxon>
        <taxon>Lachnospirales</taxon>
        <taxon>Lachnospiraceae</taxon>
        <taxon>Eisenbergiella</taxon>
    </lineage>
</organism>
<dbReference type="Proteomes" id="UP000094869">
    <property type="component" value="Unassembled WGS sequence"/>
</dbReference>
<evidence type="ECO:0000313" key="10">
    <source>
        <dbReference type="EMBL" id="ODR59208.1"/>
    </source>
</evidence>
<keyword evidence="3" id="KW-0808">Transferase</keyword>
<dbReference type="RefSeq" id="WP_069151703.1">
    <property type="nucleotide sequence ID" value="NZ_DAWDRA010000318.1"/>
</dbReference>
<evidence type="ECO:0000256" key="3">
    <source>
        <dbReference type="ARBA" id="ARBA00022679"/>
    </source>
</evidence>
<evidence type="ECO:0000256" key="7">
    <source>
        <dbReference type="SAM" id="Phobius"/>
    </source>
</evidence>
<dbReference type="EMBL" id="MCGH01000002">
    <property type="protein sequence ID" value="ODM05439.1"/>
    <property type="molecule type" value="Genomic_DNA"/>
</dbReference>
<dbReference type="AlphaFoldDB" id="A0A1E3A9X7"/>
<keyword evidence="12" id="KW-1185">Reference proteome</keyword>
<feature type="transmembrane region" description="Helical" evidence="7">
    <location>
        <begin position="7"/>
        <end position="27"/>
    </location>
</feature>
<evidence type="ECO:0000256" key="5">
    <source>
        <dbReference type="ARBA" id="ARBA00022764"/>
    </source>
</evidence>
<evidence type="ECO:0000256" key="6">
    <source>
        <dbReference type="ARBA" id="ARBA00022841"/>
    </source>
</evidence>
<evidence type="ECO:0000259" key="8">
    <source>
        <dbReference type="Pfam" id="PF16822"/>
    </source>
</evidence>
<comment type="subcellular location">
    <subcellularLocation>
        <location evidence="1">Periplasm</location>
    </subcellularLocation>
</comment>
<keyword evidence="6" id="KW-0016">Alginate biosynthesis</keyword>
<protein>
    <recommendedName>
        <fullName evidence="8">AlgX/AlgJ SGNH hydrolase-like domain-containing protein</fullName>
    </recommendedName>
</protein>
<dbReference type="Proteomes" id="UP000094067">
    <property type="component" value="Unassembled WGS sequence"/>
</dbReference>
<dbReference type="PATRIC" id="fig|1432052.4.peg.1492"/>
<proteinExistence type="predicted"/>
<reference evidence="9 11" key="1">
    <citation type="submission" date="2016-07" db="EMBL/GenBank/DDBJ databases">
        <title>Characterization of isolates of Eisenbergiella tayi derived from blood cultures, using whole genome sequencing.</title>
        <authorList>
            <person name="Burdz T."/>
            <person name="Wiebe D."/>
            <person name="Huynh C."/>
            <person name="Bernard K."/>
        </authorList>
    </citation>
    <scope>NUCLEOTIDE SEQUENCE [LARGE SCALE GENOMIC DNA]</scope>
    <source>
        <strain evidence="9 11">NML 110608</strain>
    </source>
</reference>
<evidence type="ECO:0000313" key="11">
    <source>
        <dbReference type="Proteomes" id="UP000094067"/>
    </source>
</evidence>
<keyword evidence="7" id="KW-0472">Membrane</keyword>
<keyword evidence="4" id="KW-0732">Signal</keyword>
<evidence type="ECO:0000256" key="4">
    <source>
        <dbReference type="ARBA" id="ARBA00022729"/>
    </source>
</evidence>
<dbReference type="GO" id="GO:0016740">
    <property type="term" value="F:transferase activity"/>
    <property type="evidence" value="ECO:0007669"/>
    <property type="project" value="UniProtKB-KW"/>
</dbReference>